<protein>
    <submittedName>
        <fullName evidence="10">Beclin-1-like protein</fullName>
    </submittedName>
</protein>
<dbReference type="GO" id="GO:0006995">
    <property type="term" value="P:cellular response to nitrogen starvation"/>
    <property type="evidence" value="ECO:0007669"/>
    <property type="project" value="TreeGrafter"/>
</dbReference>
<evidence type="ECO:0000259" key="6">
    <source>
        <dbReference type="Pfam" id="PF00060"/>
    </source>
</evidence>
<dbReference type="Pfam" id="PF00060">
    <property type="entry name" value="Lig_chan"/>
    <property type="match status" value="1"/>
</dbReference>
<evidence type="ECO:0000256" key="1">
    <source>
        <dbReference type="ARBA" id="ARBA00005965"/>
    </source>
</evidence>
<dbReference type="GO" id="GO:0043548">
    <property type="term" value="F:phosphatidylinositol 3-kinase binding"/>
    <property type="evidence" value="ECO:0007669"/>
    <property type="project" value="TreeGrafter"/>
</dbReference>
<dbReference type="STRING" id="121845.A0A3Q0IY44"/>
<dbReference type="GO" id="GO:0034272">
    <property type="term" value="C:phosphatidylinositol 3-kinase complex, class III, type II"/>
    <property type="evidence" value="ECO:0007669"/>
    <property type="project" value="TreeGrafter"/>
</dbReference>
<dbReference type="GO" id="GO:0000045">
    <property type="term" value="P:autophagosome assembly"/>
    <property type="evidence" value="ECO:0007669"/>
    <property type="project" value="TreeGrafter"/>
</dbReference>
<dbReference type="InterPro" id="IPR001320">
    <property type="entry name" value="Iontro_rcpt_C"/>
</dbReference>
<accession>A0A3Q0IY44</accession>
<organism evidence="9 10">
    <name type="scientific">Diaphorina citri</name>
    <name type="common">Asian citrus psyllid</name>
    <dbReference type="NCBI Taxonomy" id="121845"/>
    <lineage>
        <taxon>Eukaryota</taxon>
        <taxon>Metazoa</taxon>
        <taxon>Ecdysozoa</taxon>
        <taxon>Arthropoda</taxon>
        <taxon>Hexapoda</taxon>
        <taxon>Insecta</taxon>
        <taxon>Pterygota</taxon>
        <taxon>Neoptera</taxon>
        <taxon>Paraneoptera</taxon>
        <taxon>Hemiptera</taxon>
        <taxon>Sternorrhyncha</taxon>
        <taxon>Psylloidea</taxon>
        <taxon>Psyllidae</taxon>
        <taxon>Diaphorininae</taxon>
        <taxon>Diaphorina</taxon>
    </lineage>
</organism>
<evidence type="ECO:0000259" key="8">
    <source>
        <dbReference type="Pfam" id="PF17675"/>
    </source>
</evidence>
<dbReference type="GO" id="GO:0000423">
    <property type="term" value="P:mitophagy"/>
    <property type="evidence" value="ECO:0007669"/>
    <property type="project" value="TreeGrafter"/>
</dbReference>
<feature type="domain" description="Atg6 BARA" evidence="7">
    <location>
        <begin position="311"/>
        <end position="488"/>
    </location>
</feature>
<evidence type="ECO:0000256" key="5">
    <source>
        <dbReference type="SAM" id="Phobius"/>
    </source>
</evidence>
<keyword evidence="5" id="KW-0472">Membrane</keyword>
<feature type="transmembrane region" description="Helical" evidence="5">
    <location>
        <begin position="22"/>
        <end position="45"/>
    </location>
</feature>
<dbReference type="GO" id="GO:0030674">
    <property type="term" value="F:protein-macromolecule adaptor activity"/>
    <property type="evidence" value="ECO:0007669"/>
    <property type="project" value="TreeGrafter"/>
</dbReference>
<dbReference type="Pfam" id="PF04111">
    <property type="entry name" value="APG6"/>
    <property type="match status" value="1"/>
</dbReference>
<dbReference type="PaxDb" id="121845-A0A3Q0IY44"/>
<keyword evidence="5" id="KW-1133">Transmembrane helix</keyword>
<dbReference type="InterPro" id="IPR038274">
    <property type="entry name" value="Atg6/Beclin_C_sf"/>
</dbReference>
<feature type="coiled-coil region" evidence="4">
    <location>
        <begin position="216"/>
        <end position="274"/>
    </location>
</feature>
<keyword evidence="9" id="KW-1185">Reference proteome</keyword>
<name>A0A3Q0IY44_DIACI</name>
<dbReference type="GeneID" id="103511670"/>
<reference evidence="10" key="1">
    <citation type="submission" date="2025-08" db="UniProtKB">
        <authorList>
            <consortium name="RefSeq"/>
        </authorList>
    </citation>
    <scope>IDENTIFICATION</scope>
</reference>
<dbReference type="GO" id="GO:0000407">
    <property type="term" value="C:phagophore assembly site"/>
    <property type="evidence" value="ECO:0007669"/>
    <property type="project" value="TreeGrafter"/>
</dbReference>
<dbReference type="Proteomes" id="UP000079169">
    <property type="component" value="Unplaced"/>
</dbReference>
<dbReference type="Gene3D" id="1.10.418.40">
    <property type="entry name" value="Autophagy protein 6/Beclin 1"/>
    <property type="match status" value="1"/>
</dbReference>
<evidence type="ECO:0000256" key="2">
    <source>
        <dbReference type="ARBA" id="ARBA00008685"/>
    </source>
</evidence>
<gene>
    <name evidence="10" type="primary">LOC103511670</name>
</gene>
<comment type="similarity">
    <text evidence="2">Belongs to the glutamate-gated ion channel (TC 1.A.10.1) family.</text>
</comment>
<dbReference type="GO" id="GO:0034271">
    <property type="term" value="C:phosphatidylinositol 3-kinase complex, class III, type I"/>
    <property type="evidence" value="ECO:0007669"/>
    <property type="project" value="TreeGrafter"/>
</dbReference>
<dbReference type="Pfam" id="PF17675">
    <property type="entry name" value="APG6_N"/>
    <property type="match status" value="1"/>
</dbReference>
<dbReference type="FunFam" id="1.10.418.40:FF:000001">
    <property type="entry name" value="beclin-1 isoform X1"/>
    <property type="match status" value="1"/>
</dbReference>
<dbReference type="RefSeq" id="XP_026681171.1">
    <property type="nucleotide sequence ID" value="XM_026825370.1"/>
</dbReference>
<sequence length="497" mass="57370">MAVGRIYSSFIGATIKPHPRTLVLRLFFANWLFYSLVITASYQAYLGSLVTVPQQDPQIDDQLDLLKSNIQIAGSTQMFYVLNASREVSQEFDELLDRPIHLLVLISVPICSSQDIDLESQANSLDHFVPAFKLVDSTNGSNGFCLLGKDESSNSKGHQMKVYANLFDFLSSNSGIDHPLCEECTDTLLDMMDKELKNTKQDFQEYSDFLKTLDSESNSEEDLEFLTKELNDLKCEEERLLGELSKLKNEEQEIEREIKTADEEKERIKQDEEKYWSEYCKYQYELAQTEEQQKSLELQLQYSLSQLNKFKSTNVFNATFHIWHSGHFGTINNFRLGTLPSAPVDWSEINAAWGQTALLLTALARKLNLTFQRYRIVPYGNHSYIEDTTEHKNLPLFASGGAKFFWDTKFDMAMVAFLDCLQQFKEELEKGDSEFHLPYNMDSKGKIEDETTGNTYSVKYQFNSQEQWTKALKFMLTNLKWGLAWVSSQFKNQFQDL</sequence>
<dbReference type="AlphaFoldDB" id="A0A3Q0IY44"/>
<feature type="domain" description="Atg6/beclin coiled-coil" evidence="8">
    <location>
        <begin position="179"/>
        <end position="307"/>
    </location>
</feature>
<dbReference type="PANTHER" id="PTHR12768">
    <property type="entry name" value="BECLIN 1"/>
    <property type="match status" value="1"/>
</dbReference>
<comment type="similarity">
    <text evidence="1">Belongs to the beclin family.</text>
</comment>
<dbReference type="Gene3D" id="6.10.250.3110">
    <property type="match status" value="1"/>
</dbReference>
<keyword evidence="3 4" id="KW-0175">Coiled coil</keyword>
<dbReference type="GO" id="GO:0015276">
    <property type="term" value="F:ligand-gated monoatomic ion channel activity"/>
    <property type="evidence" value="ECO:0007669"/>
    <property type="project" value="InterPro"/>
</dbReference>
<proteinExistence type="inferred from homology"/>
<dbReference type="GO" id="GO:0045324">
    <property type="term" value="P:late endosome to vacuole transport"/>
    <property type="evidence" value="ECO:0007669"/>
    <property type="project" value="TreeGrafter"/>
</dbReference>
<dbReference type="PANTHER" id="PTHR12768:SF4">
    <property type="entry name" value="BECLIN-1"/>
    <property type="match status" value="1"/>
</dbReference>
<evidence type="ECO:0000256" key="3">
    <source>
        <dbReference type="ARBA" id="ARBA00023054"/>
    </source>
</evidence>
<dbReference type="InterPro" id="IPR041691">
    <property type="entry name" value="Atg6/beclin_CC"/>
</dbReference>
<evidence type="ECO:0000256" key="4">
    <source>
        <dbReference type="SAM" id="Coils"/>
    </source>
</evidence>
<dbReference type="Gene3D" id="1.10.287.70">
    <property type="match status" value="1"/>
</dbReference>
<evidence type="ECO:0000259" key="7">
    <source>
        <dbReference type="Pfam" id="PF04111"/>
    </source>
</evidence>
<evidence type="ECO:0000313" key="9">
    <source>
        <dbReference type="Proteomes" id="UP000079169"/>
    </source>
</evidence>
<dbReference type="KEGG" id="dci:103511670"/>
<dbReference type="InterPro" id="IPR007243">
    <property type="entry name" value="Atg6/Beclin"/>
</dbReference>
<evidence type="ECO:0000313" key="10">
    <source>
        <dbReference type="RefSeq" id="XP_026681171.1"/>
    </source>
</evidence>
<feature type="domain" description="Ionotropic glutamate receptor C-terminal" evidence="6">
    <location>
        <begin position="7"/>
        <end position="152"/>
    </location>
</feature>
<keyword evidence="5" id="KW-0812">Transmembrane</keyword>
<dbReference type="InterPro" id="IPR040455">
    <property type="entry name" value="Atg6_BARA"/>
</dbReference>
<dbReference type="CTD" id="42850"/>